<reference evidence="2 3" key="1">
    <citation type="submission" date="2013-01" db="EMBL/GenBank/DDBJ databases">
        <authorList>
            <person name="Harkins D.M."/>
            <person name="Durkin A.S."/>
            <person name="Brinkac L.M."/>
            <person name="Haft D.H."/>
            <person name="Selengut J.D."/>
            <person name="Sanka R."/>
            <person name="DePew J."/>
            <person name="Purushe J."/>
            <person name="Picardeau M."/>
            <person name="Werts C."/>
            <person name="Goarant C."/>
            <person name="Vinetz J.M."/>
            <person name="Sutton G.G."/>
            <person name="Nierman W.C."/>
            <person name="Fouts D.E."/>
        </authorList>
    </citation>
    <scope>NUCLEOTIDE SEQUENCE [LARGE SCALE GENOMIC DNA]</scope>
    <source>
        <strain evidence="2 3">200701872</strain>
    </source>
</reference>
<keyword evidence="1" id="KW-1133">Transmembrane helix</keyword>
<protein>
    <submittedName>
        <fullName evidence="2">Uncharacterized protein</fullName>
    </submittedName>
</protein>
<proteinExistence type="predicted"/>
<dbReference type="AlphaFoldDB" id="M7ACZ1"/>
<gene>
    <name evidence="2" type="ORF">LEP1GSC124_0270</name>
</gene>
<name>M7ACZ1_LEPIR</name>
<feature type="transmembrane region" description="Helical" evidence="1">
    <location>
        <begin position="12"/>
        <end position="27"/>
    </location>
</feature>
<organism evidence="2 3">
    <name type="scientific">Leptospira interrogans serovar Pyrogenes str. 200701872</name>
    <dbReference type="NCBI Taxonomy" id="1193029"/>
    <lineage>
        <taxon>Bacteria</taxon>
        <taxon>Pseudomonadati</taxon>
        <taxon>Spirochaetota</taxon>
        <taxon>Spirochaetia</taxon>
        <taxon>Leptospirales</taxon>
        <taxon>Leptospiraceae</taxon>
        <taxon>Leptospira</taxon>
    </lineage>
</organism>
<evidence type="ECO:0000313" key="3">
    <source>
        <dbReference type="Proteomes" id="UP000012117"/>
    </source>
</evidence>
<evidence type="ECO:0000256" key="1">
    <source>
        <dbReference type="SAM" id="Phobius"/>
    </source>
</evidence>
<keyword evidence="1" id="KW-0472">Membrane</keyword>
<dbReference type="Proteomes" id="UP000012117">
    <property type="component" value="Unassembled WGS sequence"/>
</dbReference>
<keyword evidence="1" id="KW-0812">Transmembrane</keyword>
<comment type="caution">
    <text evidence="2">The sequence shown here is derived from an EMBL/GenBank/DDBJ whole genome shotgun (WGS) entry which is preliminary data.</text>
</comment>
<accession>M7ACZ1</accession>
<dbReference type="EMBL" id="AKWN02000097">
    <property type="protein sequence ID" value="EMP08719.1"/>
    <property type="molecule type" value="Genomic_DNA"/>
</dbReference>
<evidence type="ECO:0000313" key="2">
    <source>
        <dbReference type="EMBL" id="EMP08719.1"/>
    </source>
</evidence>
<sequence>MKLKRRNVYEKIFHIFLFYNVFSYLLFGKNKGWTQISWMGWGLATIQKTENLSELEKEKIHKELRMNSFLFHSGINQSLKTSDLKIQLEADLSASNESKAYFFAGKNLFLELKK</sequence>
<feature type="non-terminal residue" evidence="2">
    <location>
        <position position="114"/>
    </location>
</feature>